<accession>A0A5R9L4N7</accession>
<keyword evidence="3" id="KW-1185">Reference proteome</keyword>
<dbReference type="OrthoDB" id="9794725at2"/>
<dbReference type="PANTHER" id="PTHR30383">
    <property type="entry name" value="THIOESTERASE 1/PROTEASE 1/LYSOPHOSPHOLIPASE L1"/>
    <property type="match status" value="1"/>
</dbReference>
<dbReference type="InterPro" id="IPR013830">
    <property type="entry name" value="SGNH_hydro"/>
</dbReference>
<dbReference type="PANTHER" id="PTHR30383:SF28">
    <property type="entry name" value="LIPASE_ACYLHYDROLASE"/>
    <property type="match status" value="1"/>
</dbReference>
<dbReference type="EMBL" id="VCEJ01000002">
    <property type="protein sequence ID" value="TLV03371.1"/>
    <property type="molecule type" value="Genomic_DNA"/>
</dbReference>
<feature type="domain" description="SGNH hydrolase-type esterase" evidence="1">
    <location>
        <begin position="203"/>
        <end position="376"/>
    </location>
</feature>
<evidence type="ECO:0000313" key="3">
    <source>
        <dbReference type="Proteomes" id="UP000306402"/>
    </source>
</evidence>
<proteinExistence type="predicted"/>
<organism evidence="2 3">
    <name type="scientific">Dyadobacter luticola</name>
    <dbReference type="NCBI Taxonomy" id="1979387"/>
    <lineage>
        <taxon>Bacteria</taxon>
        <taxon>Pseudomonadati</taxon>
        <taxon>Bacteroidota</taxon>
        <taxon>Cytophagia</taxon>
        <taxon>Cytophagales</taxon>
        <taxon>Spirosomataceae</taxon>
        <taxon>Dyadobacter</taxon>
    </lineage>
</organism>
<reference evidence="2 3" key="1">
    <citation type="submission" date="2019-05" db="EMBL/GenBank/DDBJ databases">
        <authorList>
            <person name="Qu J.-H."/>
        </authorList>
    </citation>
    <scope>NUCLEOTIDE SEQUENCE [LARGE SCALE GENOMIC DNA]</scope>
    <source>
        <strain evidence="2 3">T17</strain>
    </source>
</reference>
<dbReference type="Proteomes" id="UP000306402">
    <property type="component" value="Unassembled WGS sequence"/>
</dbReference>
<dbReference type="GO" id="GO:0004622">
    <property type="term" value="F:phosphatidylcholine lysophospholipase activity"/>
    <property type="evidence" value="ECO:0007669"/>
    <property type="project" value="TreeGrafter"/>
</dbReference>
<dbReference type="InterPro" id="IPR036514">
    <property type="entry name" value="SGNH_hydro_sf"/>
</dbReference>
<keyword evidence="2" id="KW-0378">Hydrolase</keyword>
<sequence>MYFSLKKSEIIQVQNARRILYKVIPIISTMKPAFLFLLNFLAFQSLAQQTDQIEKAMRPFWEGKTMYNESVMMISKDGGAPEAKLLFKPKQILSVTDAGLQTTYVKGVDWDYKDDKLVLLPGSKAVSMKYTELYPDSAKKSFPKRGGGKVLFAEGAFFHNKQLAVTYTHGKNEWEGLKPVFQKDNLTVALDLLKQKKPMRILLFGDSISEGANASGQSNAAPNLPTWGTLIVEKLKSYYQTNIEFTNTAVGGKNSDWGRETVEENVNAYSPDLVIIAFGMNDGTGKMTAAKFKDNIQAMIKSIKAKKPDTEFILVSTMLPNPESMFLGTQPEYTQVLQELTEKGIVLVDMTAVHRELLKHKSYEDLTGNNINHPNDFLIRWYAQEIAGVLMP</sequence>
<evidence type="ECO:0000313" key="2">
    <source>
        <dbReference type="EMBL" id="TLV03371.1"/>
    </source>
</evidence>
<evidence type="ECO:0000259" key="1">
    <source>
        <dbReference type="Pfam" id="PF13472"/>
    </source>
</evidence>
<protein>
    <submittedName>
        <fullName evidence="2">SGNH/GDSL hydrolase family protein</fullName>
    </submittedName>
</protein>
<name>A0A5R9L4N7_9BACT</name>
<gene>
    <name evidence="2" type="ORF">FEN17_07110</name>
</gene>
<dbReference type="Gene3D" id="3.40.50.1110">
    <property type="entry name" value="SGNH hydrolase"/>
    <property type="match status" value="1"/>
</dbReference>
<dbReference type="CDD" id="cd00229">
    <property type="entry name" value="SGNH_hydrolase"/>
    <property type="match status" value="1"/>
</dbReference>
<comment type="caution">
    <text evidence="2">The sequence shown here is derived from an EMBL/GenBank/DDBJ whole genome shotgun (WGS) entry which is preliminary data.</text>
</comment>
<dbReference type="AlphaFoldDB" id="A0A5R9L4N7"/>
<dbReference type="Pfam" id="PF13472">
    <property type="entry name" value="Lipase_GDSL_2"/>
    <property type="match status" value="1"/>
</dbReference>
<dbReference type="InterPro" id="IPR051532">
    <property type="entry name" value="Ester_Hydrolysis_Enzymes"/>
</dbReference>
<dbReference type="SUPFAM" id="SSF52266">
    <property type="entry name" value="SGNH hydrolase"/>
    <property type="match status" value="1"/>
</dbReference>